<evidence type="ECO:0000259" key="7">
    <source>
        <dbReference type="PROSITE" id="PS50950"/>
    </source>
</evidence>
<protein>
    <recommendedName>
        <fullName evidence="7">THAP-type domain-containing protein</fullName>
    </recommendedName>
</protein>
<name>A0A232EN44_9HYME</name>
<sequence length="395" mass="45361">MSIIRKKSGGKCAIEGCSSRARKNPDISFHRFPMANERFVYRPGDEPGKVEKTDMHEVWKTVTRVKVTSAQNTRICSLHFSSSDYLYGDTTSGMRRTLKKSAIPSRKLPDGQKETFDKSAISLVEKSNMADEIIDDKENAIRVCMLSEYIKNEKDLQTATGIESFEILNAIIDMIAKHFFKESEIITPRDRVIMTYVMLKQNLDYRFLNMLFHCDGAEKCEEIFHTTLRVLSECFKTLIALPLYEKMSESWPVHFSEIKIVLDCIEIQGRDSCYQVIVGSSLGGIISYISEPYKKDEYNANIFRESRLTKLLRPGDGVMVDREFPHEQVCKINGWKCVKPKSLKEQKYLKRFNQTINNFRIVGSTRDKIEEILIVICGTMNMSTLVGKSETVEID</sequence>
<organism evidence="8 9">
    <name type="scientific">Trichomalopsis sarcophagae</name>
    <dbReference type="NCBI Taxonomy" id="543379"/>
    <lineage>
        <taxon>Eukaryota</taxon>
        <taxon>Metazoa</taxon>
        <taxon>Ecdysozoa</taxon>
        <taxon>Arthropoda</taxon>
        <taxon>Hexapoda</taxon>
        <taxon>Insecta</taxon>
        <taxon>Pterygota</taxon>
        <taxon>Neoptera</taxon>
        <taxon>Endopterygota</taxon>
        <taxon>Hymenoptera</taxon>
        <taxon>Apocrita</taxon>
        <taxon>Proctotrupomorpha</taxon>
        <taxon>Chalcidoidea</taxon>
        <taxon>Pteromalidae</taxon>
        <taxon>Pteromalinae</taxon>
        <taxon>Trichomalopsis</taxon>
    </lineage>
</organism>
<feature type="domain" description="THAP-type" evidence="7">
    <location>
        <begin position="4"/>
        <end position="107"/>
    </location>
</feature>
<dbReference type="GO" id="GO:0008270">
    <property type="term" value="F:zinc ion binding"/>
    <property type="evidence" value="ECO:0007669"/>
    <property type="project" value="UniProtKB-KW"/>
</dbReference>
<dbReference type="PANTHER" id="PTHR23080:SF141">
    <property type="entry name" value="TRANSPOSASE HELIX-TURN-HELIX DOMAIN-CONTAINING PROTEIN"/>
    <property type="match status" value="1"/>
</dbReference>
<evidence type="ECO:0000256" key="1">
    <source>
        <dbReference type="ARBA" id="ARBA00001968"/>
    </source>
</evidence>
<reference evidence="8 9" key="1">
    <citation type="journal article" date="2017" name="Curr. Biol.">
        <title>The Evolution of Venom by Co-option of Single-Copy Genes.</title>
        <authorList>
            <person name="Martinson E.O."/>
            <person name="Mrinalini"/>
            <person name="Kelkar Y.D."/>
            <person name="Chang C.H."/>
            <person name="Werren J.H."/>
        </authorList>
    </citation>
    <scope>NUCLEOTIDE SEQUENCE [LARGE SCALE GENOMIC DNA]</scope>
    <source>
        <strain evidence="8 9">Alberta</strain>
        <tissue evidence="8">Whole body</tissue>
    </source>
</reference>
<comment type="caution">
    <text evidence="8">The sequence shown here is derived from an EMBL/GenBank/DDBJ whole genome shotgun (WGS) entry which is preliminary data.</text>
</comment>
<dbReference type="InterPro" id="IPR006612">
    <property type="entry name" value="THAP_Znf"/>
</dbReference>
<dbReference type="AlphaFoldDB" id="A0A232EN44"/>
<keyword evidence="9" id="KW-1185">Reference proteome</keyword>
<evidence type="ECO:0000256" key="3">
    <source>
        <dbReference type="ARBA" id="ARBA00022771"/>
    </source>
</evidence>
<dbReference type="Pfam" id="PF13359">
    <property type="entry name" value="DDE_Tnp_4"/>
    <property type="match status" value="1"/>
</dbReference>
<dbReference type="OrthoDB" id="6598185at2759"/>
<dbReference type="SMART" id="SM00980">
    <property type="entry name" value="THAP"/>
    <property type="match status" value="1"/>
</dbReference>
<comment type="cofactor">
    <cofactor evidence="1">
        <name>a divalent metal cation</name>
        <dbReference type="ChEBI" id="CHEBI:60240"/>
    </cofactor>
</comment>
<dbReference type="GO" id="GO:0003677">
    <property type="term" value="F:DNA binding"/>
    <property type="evidence" value="ECO:0007669"/>
    <property type="project" value="UniProtKB-UniRule"/>
</dbReference>
<keyword evidence="3 6" id="KW-0863">Zinc-finger</keyword>
<evidence type="ECO:0000256" key="6">
    <source>
        <dbReference type="PROSITE-ProRule" id="PRU00309"/>
    </source>
</evidence>
<dbReference type="InterPro" id="IPR027806">
    <property type="entry name" value="HARBI1_dom"/>
</dbReference>
<proteinExistence type="predicted"/>
<evidence type="ECO:0000256" key="4">
    <source>
        <dbReference type="ARBA" id="ARBA00022833"/>
    </source>
</evidence>
<keyword evidence="2" id="KW-0479">Metal-binding</keyword>
<dbReference type="Proteomes" id="UP000215335">
    <property type="component" value="Unassembled WGS sequence"/>
</dbReference>
<evidence type="ECO:0000256" key="2">
    <source>
        <dbReference type="ARBA" id="ARBA00022723"/>
    </source>
</evidence>
<evidence type="ECO:0000313" key="8">
    <source>
        <dbReference type="EMBL" id="OXU19758.1"/>
    </source>
</evidence>
<evidence type="ECO:0000256" key="5">
    <source>
        <dbReference type="ARBA" id="ARBA00023125"/>
    </source>
</evidence>
<dbReference type="Pfam" id="PF05485">
    <property type="entry name" value="THAP"/>
    <property type="match status" value="1"/>
</dbReference>
<dbReference type="SUPFAM" id="SSF57716">
    <property type="entry name" value="Glucocorticoid receptor-like (DNA-binding domain)"/>
    <property type="match status" value="1"/>
</dbReference>
<dbReference type="PANTHER" id="PTHR23080">
    <property type="entry name" value="THAP DOMAIN PROTEIN"/>
    <property type="match status" value="1"/>
</dbReference>
<accession>A0A232EN44</accession>
<keyword evidence="4" id="KW-0862">Zinc</keyword>
<keyword evidence="5 6" id="KW-0238">DNA-binding</keyword>
<dbReference type="EMBL" id="NNAY01003232">
    <property type="protein sequence ID" value="OXU19758.1"/>
    <property type="molecule type" value="Genomic_DNA"/>
</dbReference>
<dbReference type="PROSITE" id="PS50950">
    <property type="entry name" value="ZF_THAP"/>
    <property type="match status" value="1"/>
</dbReference>
<evidence type="ECO:0000313" key="9">
    <source>
        <dbReference type="Proteomes" id="UP000215335"/>
    </source>
</evidence>
<gene>
    <name evidence="8" type="ORF">TSAR_010466</name>
</gene>